<accession>A0A0A8ZFW3</accession>
<reference evidence="1" key="1">
    <citation type="submission" date="2014-09" db="EMBL/GenBank/DDBJ databases">
        <authorList>
            <person name="Magalhaes I.L.F."/>
            <person name="Oliveira U."/>
            <person name="Santos F.R."/>
            <person name="Vidigal T.H.D.A."/>
            <person name="Brescovit A.D."/>
            <person name="Santos A.J."/>
        </authorList>
    </citation>
    <scope>NUCLEOTIDE SEQUENCE</scope>
    <source>
        <tissue evidence="1">Shoot tissue taken approximately 20 cm above the soil surface</tissue>
    </source>
</reference>
<evidence type="ECO:0000313" key="1">
    <source>
        <dbReference type="EMBL" id="JAD37681.1"/>
    </source>
</evidence>
<organism evidence="1">
    <name type="scientific">Arundo donax</name>
    <name type="common">Giant reed</name>
    <name type="synonym">Donax arundinaceus</name>
    <dbReference type="NCBI Taxonomy" id="35708"/>
    <lineage>
        <taxon>Eukaryota</taxon>
        <taxon>Viridiplantae</taxon>
        <taxon>Streptophyta</taxon>
        <taxon>Embryophyta</taxon>
        <taxon>Tracheophyta</taxon>
        <taxon>Spermatophyta</taxon>
        <taxon>Magnoliopsida</taxon>
        <taxon>Liliopsida</taxon>
        <taxon>Poales</taxon>
        <taxon>Poaceae</taxon>
        <taxon>PACMAD clade</taxon>
        <taxon>Arundinoideae</taxon>
        <taxon>Arundineae</taxon>
        <taxon>Arundo</taxon>
    </lineage>
</organism>
<dbReference type="AlphaFoldDB" id="A0A0A8ZFW3"/>
<name>A0A0A8ZFW3_ARUDO</name>
<proteinExistence type="predicted"/>
<sequence length="43" mass="4937">MSYVSLLKYLSTLELSNSMDTIQETIVVLCWPQVEFLVAIVMQ</sequence>
<protein>
    <submittedName>
        <fullName evidence="1">Uncharacterized protein</fullName>
    </submittedName>
</protein>
<reference evidence="1" key="2">
    <citation type="journal article" date="2015" name="Data Brief">
        <title>Shoot transcriptome of the giant reed, Arundo donax.</title>
        <authorList>
            <person name="Barrero R.A."/>
            <person name="Guerrero F.D."/>
            <person name="Moolhuijzen P."/>
            <person name="Goolsby J.A."/>
            <person name="Tidwell J."/>
            <person name="Bellgard S.E."/>
            <person name="Bellgard M.I."/>
        </authorList>
    </citation>
    <scope>NUCLEOTIDE SEQUENCE</scope>
    <source>
        <tissue evidence="1">Shoot tissue taken approximately 20 cm above the soil surface</tissue>
    </source>
</reference>
<dbReference type="EMBL" id="GBRH01260214">
    <property type="protein sequence ID" value="JAD37681.1"/>
    <property type="molecule type" value="Transcribed_RNA"/>
</dbReference>